<dbReference type="EMBL" id="JAPFQL010000040">
    <property type="protein sequence ID" value="MDC5697696.1"/>
    <property type="molecule type" value="Genomic_DNA"/>
</dbReference>
<organism evidence="2 3">
    <name type="scientific">Intrasporangium calvum</name>
    <dbReference type="NCBI Taxonomy" id="53358"/>
    <lineage>
        <taxon>Bacteria</taxon>
        <taxon>Bacillati</taxon>
        <taxon>Actinomycetota</taxon>
        <taxon>Actinomycetes</taxon>
        <taxon>Micrococcales</taxon>
        <taxon>Intrasporangiaceae</taxon>
        <taxon>Intrasporangium</taxon>
    </lineage>
</organism>
<dbReference type="Proteomes" id="UP001150259">
    <property type="component" value="Unassembled WGS sequence"/>
</dbReference>
<evidence type="ECO:0000313" key="3">
    <source>
        <dbReference type="Proteomes" id="UP001150259"/>
    </source>
</evidence>
<feature type="domain" description="Polysaccharide pyruvyl transferase" evidence="1">
    <location>
        <begin position="45"/>
        <end position="324"/>
    </location>
</feature>
<name>A0ABT5GJ36_9MICO</name>
<dbReference type="RefSeq" id="WP_272462272.1">
    <property type="nucleotide sequence ID" value="NZ_JAPFQL010000040.1"/>
</dbReference>
<proteinExistence type="predicted"/>
<comment type="caution">
    <text evidence="2">The sequence shown here is derived from an EMBL/GenBank/DDBJ whole genome shotgun (WGS) entry which is preliminary data.</text>
</comment>
<evidence type="ECO:0000313" key="2">
    <source>
        <dbReference type="EMBL" id="MDC5697696.1"/>
    </source>
</evidence>
<keyword evidence="3" id="KW-1185">Reference proteome</keyword>
<dbReference type="InterPro" id="IPR007345">
    <property type="entry name" value="Polysacch_pyruvyl_Trfase"/>
</dbReference>
<dbReference type="Pfam" id="PF04230">
    <property type="entry name" value="PS_pyruv_trans"/>
    <property type="match status" value="1"/>
</dbReference>
<keyword evidence="2" id="KW-0808">Transferase</keyword>
<dbReference type="GO" id="GO:0016740">
    <property type="term" value="F:transferase activity"/>
    <property type="evidence" value="ECO:0007669"/>
    <property type="project" value="UniProtKB-KW"/>
</dbReference>
<protein>
    <submittedName>
        <fullName evidence="2">Polysaccharide pyruvyl transferase family protein</fullName>
    </submittedName>
</protein>
<accession>A0ABT5GJ36</accession>
<dbReference type="PANTHER" id="PTHR36836">
    <property type="entry name" value="COLANIC ACID BIOSYNTHESIS PROTEIN WCAK"/>
    <property type="match status" value="1"/>
</dbReference>
<dbReference type="PANTHER" id="PTHR36836:SF1">
    <property type="entry name" value="COLANIC ACID BIOSYNTHESIS PROTEIN WCAK"/>
    <property type="match status" value="1"/>
</dbReference>
<reference evidence="2 3" key="1">
    <citation type="submission" date="2022-11" db="EMBL/GenBank/DDBJ databases">
        <title>Anaerobic phenanthrene biodegradation by a DNRA strain PheN6.</title>
        <authorList>
            <person name="Zhang Z."/>
        </authorList>
    </citation>
    <scope>NUCLEOTIDE SEQUENCE [LARGE SCALE GENOMIC DNA]</scope>
    <source>
        <strain evidence="2 3">PheN6</strain>
    </source>
</reference>
<sequence>MDLLGPSPADAAILAALRKAFDDALGGALGGRREAVVLDAPNHRNAGDLLILQGTLDSLQRLGVRVRLLQDREVTSWQTLRHLPTRVAVLLHGGGNLGGLYPVHDQYRCRVLETVPDTSRVVVLPQSVSFPDLESRDATRRRYGRFPEAAYFIRDTQSLGRLTEAVPEVAASVHLVPDAAFGTTLSRGEPPSSDVLVLQRRDQESTGLDLADRARDLEVRHTDWPSFDQERPAFRALRRLTRLSAATEARPSLRGRHPATARVIHRVCEGVLSVPQRHLLHRHTADHVHVIEETLGQGRIVVTDRLHAHVGAALMGIPSVALDNVDGKVGALIGDWTGSLSTTHRAQSGAEAFGIARELLRQA</sequence>
<evidence type="ECO:0000259" key="1">
    <source>
        <dbReference type="Pfam" id="PF04230"/>
    </source>
</evidence>
<gene>
    <name evidence="2" type="ORF">OO014_10530</name>
</gene>